<keyword evidence="1" id="KW-0732">Signal</keyword>
<name>A0A921QGT8_SORBI</name>
<dbReference type="Proteomes" id="UP000807115">
    <property type="component" value="Chromosome 8"/>
</dbReference>
<dbReference type="InterPro" id="IPR037176">
    <property type="entry name" value="Osmotin/thaumatin-like_sf"/>
</dbReference>
<sequence>MAPSSSSSSAAAVLLLAVAVAAMLAASSTPVLADLTHANCAKNKKVTVQNLCSHDVTLTLEPLANSPALFAGAYTLHPHSHAEFPVCWWTGRLRAGADAAVVEFHVGVDGGSFYLAPNAQPGQRVPVSVTPHGSPLQGRCPAVGCAVQGRCSVHQVPSGDCRNVQEMKIIYCNPHV</sequence>
<organism evidence="2 3">
    <name type="scientific">Sorghum bicolor</name>
    <name type="common">Sorghum</name>
    <name type="synonym">Sorghum vulgare</name>
    <dbReference type="NCBI Taxonomy" id="4558"/>
    <lineage>
        <taxon>Eukaryota</taxon>
        <taxon>Viridiplantae</taxon>
        <taxon>Streptophyta</taxon>
        <taxon>Embryophyta</taxon>
        <taxon>Tracheophyta</taxon>
        <taxon>Spermatophyta</taxon>
        <taxon>Magnoliopsida</taxon>
        <taxon>Liliopsida</taxon>
        <taxon>Poales</taxon>
        <taxon>Poaceae</taxon>
        <taxon>PACMAD clade</taxon>
        <taxon>Panicoideae</taxon>
        <taxon>Andropogonodae</taxon>
        <taxon>Andropogoneae</taxon>
        <taxon>Sorghinae</taxon>
        <taxon>Sorghum</taxon>
    </lineage>
</organism>
<protein>
    <submittedName>
        <fullName evidence="2">Uncharacterized protein</fullName>
    </submittedName>
</protein>
<gene>
    <name evidence="2" type="ORF">BDA96_08G149600</name>
</gene>
<evidence type="ECO:0000256" key="1">
    <source>
        <dbReference type="SAM" id="SignalP"/>
    </source>
</evidence>
<comment type="caution">
    <text evidence="2">The sequence shown here is derived from an EMBL/GenBank/DDBJ whole genome shotgun (WGS) entry which is preliminary data.</text>
</comment>
<feature type="signal peptide" evidence="1">
    <location>
        <begin position="1"/>
        <end position="33"/>
    </location>
</feature>
<dbReference type="EMBL" id="CM027687">
    <property type="protein sequence ID" value="KAG0521311.1"/>
    <property type="molecule type" value="Genomic_DNA"/>
</dbReference>
<reference evidence="2" key="1">
    <citation type="journal article" date="2019" name="BMC Genomics">
        <title>A new reference genome for Sorghum bicolor reveals high levels of sequence similarity between sweet and grain genotypes: implications for the genetics of sugar metabolism.</title>
        <authorList>
            <person name="Cooper E.A."/>
            <person name="Brenton Z.W."/>
            <person name="Flinn B.S."/>
            <person name="Jenkins J."/>
            <person name="Shu S."/>
            <person name="Flowers D."/>
            <person name="Luo F."/>
            <person name="Wang Y."/>
            <person name="Xia P."/>
            <person name="Barry K."/>
            <person name="Daum C."/>
            <person name="Lipzen A."/>
            <person name="Yoshinaga Y."/>
            <person name="Schmutz J."/>
            <person name="Saski C."/>
            <person name="Vermerris W."/>
            <person name="Kresovich S."/>
        </authorList>
    </citation>
    <scope>NUCLEOTIDE SEQUENCE</scope>
</reference>
<dbReference type="KEGG" id="sbi:8069521"/>
<reference evidence="2" key="2">
    <citation type="submission" date="2020-10" db="EMBL/GenBank/DDBJ databases">
        <authorList>
            <person name="Cooper E.A."/>
            <person name="Brenton Z.W."/>
            <person name="Flinn B.S."/>
            <person name="Jenkins J."/>
            <person name="Shu S."/>
            <person name="Flowers D."/>
            <person name="Luo F."/>
            <person name="Wang Y."/>
            <person name="Xia P."/>
            <person name="Barry K."/>
            <person name="Daum C."/>
            <person name="Lipzen A."/>
            <person name="Yoshinaga Y."/>
            <person name="Schmutz J."/>
            <person name="Saski C."/>
            <person name="Vermerris W."/>
            <person name="Kresovich S."/>
        </authorList>
    </citation>
    <scope>NUCLEOTIDE SEQUENCE</scope>
</reference>
<accession>A0A921QGT8</accession>
<evidence type="ECO:0000313" key="2">
    <source>
        <dbReference type="EMBL" id="KAG0521311.1"/>
    </source>
</evidence>
<dbReference type="SUPFAM" id="SSF49870">
    <property type="entry name" value="Osmotin, thaumatin-like protein"/>
    <property type="match status" value="1"/>
</dbReference>
<feature type="chain" id="PRO_5036860500" evidence="1">
    <location>
        <begin position="34"/>
        <end position="176"/>
    </location>
</feature>
<proteinExistence type="predicted"/>
<dbReference type="Gramene" id="EES16188">
    <property type="protein sequence ID" value="EES16188"/>
    <property type="gene ID" value="SORBI_3008G135500"/>
</dbReference>
<dbReference type="OMA" id="PHSHAEF"/>
<evidence type="ECO:0000313" key="3">
    <source>
        <dbReference type="Proteomes" id="UP000807115"/>
    </source>
</evidence>
<dbReference type="OrthoDB" id="636749at2759"/>
<dbReference type="AlphaFoldDB" id="A0A921QGT8"/>